<gene>
    <name evidence="4" type="ORF">H8L67_06465</name>
</gene>
<evidence type="ECO:0000313" key="5">
    <source>
        <dbReference type="Proteomes" id="UP000824755"/>
    </source>
</evidence>
<dbReference type="InterPro" id="IPR001623">
    <property type="entry name" value="DnaJ_domain"/>
</dbReference>
<accession>A0ABX8WLD5</accession>
<dbReference type="InterPro" id="IPR036869">
    <property type="entry name" value="J_dom_sf"/>
</dbReference>
<feature type="domain" description="J" evidence="3">
    <location>
        <begin position="2"/>
        <end position="62"/>
    </location>
</feature>
<keyword evidence="2" id="KW-0812">Transmembrane</keyword>
<dbReference type="Proteomes" id="UP000824755">
    <property type="component" value="Chromosome"/>
</dbReference>
<feature type="transmembrane region" description="Helical" evidence="2">
    <location>
        <begin position="278"/>
        <end position="297"/>
    </location>
</feature>
<evidence type="ECO:0000259" key="3">
    <source>
        <dbReference type="PROSITE" id="PS50076"/>
    </source>
</evidence>
<feature type="transmembrane region" description="Helical" evidence="2">
    <location>
        <begin position="309"/>
        <end position="333"/>
    </location>
</feature>
<name>A0ABX8WLD5_9GAMM</name>
<dbReference type="SUPFAM" id="SSF46565">
    <property type="entry name" value="Chaperone J-domain"/>
    <property type="match status" value="1"/>
</dbReference>
<keyword evidence="5" id="KW-1185">Reference proteome</keyword>
<keyword evidence="2" id="KW-1133">Transmembrane helix</keyword>
<dbReference type="Gene3D" id="1.10.287.110">
    <property type="entry name" value="DnaJ domain"/>
    <property type="match status" value="1"/>
</dbReference>
<organism evidence="4 5">
    <name type="scientific">Lysobacter soyae</name>
    <dbReference type="NCBI Taxonomy" id="2764185"/>
    <lineage>
        <taxon>Bacteria</taxon>
        <taxon>Pseudomonadati</taxon>
        <taxon>Pseudomonadota</taxon>
        <taxon>Gammaproteobacteria</taxon>
        <taxon>Lysobacterales</taxon>
        <taxon>Lysobacteraceae</taxon>
        <taxon>Lysobacter</taxon>
    </lineage>
</organism>
<reference evidence="4 5" key="1">
    <citation type="submission" date="2021-08" db="EMBL/GenBank/DDBJ databases">
        <title>Lysobacter sp. strain CJ11 Genome sequencing and assembly.</title>
        <authorList>
            <person name="Kim I."/>
        </authorList>
    </citation>
    <scope>NUCLEOTIDE SEQUENCE [LARGE SCALE GENOMIC DNA]</scope>
    <source>
        <strain evidence="4 5">CJ11</strain>
    </source>
</reference>
<dbReference type="RefSeq" id="WP_220379045.1">
    <property type="nucleotide sequence ID" value="NZ_CP080544.1"/>
</dbReference>
<evidence type="ECO:0000256" key="2">
    <source>
        <dbReference type="SAM" id="Phobius"/>
    </source>
</evidence>
<evidence type="ECO:0000256" key="1">
    <source>
        <dbReference type="ARBA" id="ARBA00023186"/>
    </source>
</evidence>
<sequence length="346" mass="39823">MTPHQLLGINADASVIEVKRAYAKKLKTTRPDDDPVAFQTLQEAYAHCLEWAQHRNEQDDAAPMDDVAPHHDADDTREAVFVPNADELDGFDDTEQNDQAFLEDFTDRFIHDQPMAMLQWLNAHPAMVSITRKDAMRWDILDAIEGVYPPVSEEMLDVVKQFFGLDQWDFRAPWLIERLTAIEGEFDNARALQSLKQHYNDPGTKYFDRLLYRELCSPFHPGRRGFCMLTFGMPQRLSELCTRIENIDPSAAHNLLNAKSVAFWRAANAHSRLAWQRLVVVAMRIVFWVPLASFPAFKNASVSTLTSAMFWRVIIGNMLVWAVVWAIFAVIRLSTIHFKRFRLSNN</sequence>
<keyword evidence="2" id="KW-0472">Membrane</keyword>
<protein>
    <submittedName>
        <fullName evidence="4">J domain-containing protein</fullName>
    </submittedName>
</protein>
<dbReference type="EMBL" id="CP080544">
    <property type="protein sequence ID" value="QYR52258.1"/>
    <property type="molecule type" value="Genomic_DNA"/>
</dbReference>
<evidence type="ECO:0000313" key="4">
    <source>
        <dbReference type="EMBL" id="QYR52258.1"/>
    </source>
</evidence>
<keyword evidence="1" id="KW-0143">Chaperone</keyword>
<dbReference type="PROSITE" id="PS50076">
    <property type="entry name" value="DNAJ_2"/>
    <property type="match status" value="1"/>
</dbReference>
<proteinExistence type="predicted"/>
<dbReference type="CDD" id="cd06257">
    <property type="entry name" value="DnaJ"/>
    <property type="match status" value="1"/>
</dbReference>